<dbReference type="Pfam" id="PF00494">
    <property type="entry name" value="SQS_PSY"/>
    <property type="match status" value="1"/>
</dbReference>
<dbReference type="SFLD" id="SFLDG01212">
    <property type="entry name" value="Phytoene_synthase_like"/>
    <property type="match status" value="1"/>
</dbReference>
<accession>A0A2I0R6G4</accession>
<dbReference type="CDD" id="cd00683">
    <property type="entry name" value="Trans_IPPS_HH"/>
    <property type="match status" value="1"/>
</dbReference>
<keyword evidence="1" id="KW-0808">Transferase</keyword>
<dbReference type="EMBL" id="PJNI01000001">
    <property type="protein sequence ID" value="PKR82167.1"/>
    <property type="molecule type" value="Genomic_DNA"/>
</dbReference>
<dbReference type="InterPro" id="IPR033904">
    <property type="entry name" value="Trans_IPPS_HH"/>
</dbReference>
<dbReference type="SUPFAM" id="SSF48576">
    <property type="entry name" value="Terpenoid synthases"/>
    <property type="match status" value="1"/>
</dbReference>
<reference evidence="2 3" key="1">
    <citation type="submission" date="2017-12" db="EMBL/GenBank/DDBJ databases">
        <title>The draft genome sequence of Brumimicrobium saltpan LHR20.</title>
        <authorList>
            <person name="Do Z.-J."/>
            <person name="Luo H.-R."/>
        </authorList>
    </citation>
    <scope>NUCLEOTIDE SEQUENCE [LARGE SCALE GENOMIC DNA]</scope>
    <source>
        <strain evidence="2 3">LHR20</strain>
    </source>
</reference>
<dbReference type="GO" id="GO:0004311">
    <property type="term" value="F:geranylgeranyl diphosphate synthase activity"/>
    <property type="evidence" value="ECO:0007669"/>
    <property type="project" value="InterPro"/>
</dbReference>
<protein>
    <submittedName>
        <fullName evidence="2">Phytoene synthase</fullName>
    </submittedName>
</protein>
<organism evidence="2 3">
    <name type="scientific">Brumimicrobium salinarum</name>
    <dbReference type="NCBI Taxonomy" id="2058658"/>
    <lineage>
        <taxon>Bacteria</taxon>
        <taxon>Pseudomonadati</taxon>
        <taxon>Bacteroidota</taxon>
        <taxon>Flavobacteriia</taxon>
        <taxon>Flavobacteriales</taxon>
        <taxon>Crocinitomicaceae</taxon>
        <taxon>Brumimicrobium</taxon>
    </lineage>
</organism>
<dbReference type="PROSITE" id="PS01045">
    <property type="entry name" value="SQUALEN_PHYTOEN_SYN_2"/>
    <property type="match status" value="1"/>
</dbReference>
<dbReference type="PANTHER" id="PTHR31480">
    <property type="entry name" value="BIFUNCTIONAL LYCOPENE CYCLASE/PHYTOENE SYNTHASE"/>
    <property type="match status" value="1"/>
</dbReference>
<dbReference type="InterPro" id="IPR002060">
    <property type="entry name" value="Squ/phyt_synthse"/>
</dbReference>
<dbReference type="AlphaFoldDB" id="A0A2I0R6G4"/>
<dbReference type="SFLD" id="SFLDS00005">
    <property type="entry name" value="Isoprenoid_Synthase_Type_I"/>
    <property type="match status" value="1"/>
</dbReference>
<dbReference type="GO" id="GO:0016117">
    <property type="term" value="P:carotenoid biosynthetic process"/>
    <property type="evidence" value="ECO:0007669"/>
    <property type="project" value="UniProtKB-ARBA"/>
</dbReference>
<comment type="caution">
    <text evidence="2">The sequence shown here is derived from an EMBL/GenBank/DDBJ whole genome shotgun (WGS) entry which is preliminary data.</text>
</comment>
<dbReference type="OrthoDB" id="9787280at2"/>
<keyword evidence="3" id="KW-1185">Reference proteome</keyword>
<dbReference type="Gene3D" id="1.10.600.10">
    <property type="entry name" value="Farnesyl Diphosphate Synthase"/>
    <property type="match status" value="1"/>
</dbReference>
<evidence type="ECO:0000313" key="2">
    <source>
        <dbReference type="EMBL" id="PKR82167.1"/>
    </source>
</evidence>
<dbReference type="InterPro" id="IPR019845">
    <property type="entry name" value="Squalene/phytoene_synthase_CS"/>
</dbReference>
<dbReference type="RefSeq" id="WP_101333312.1">
    <property type="nucleotide sequence ID" value="NZ_PJNI01000001.1"/>
</dbReference>
<dbReference type="InterPro" id="IPR008949">
    <property type="entry name" value="Isoprenoid_synthase_dom_sf"/>
</dbReference>
<dbReference type="Proteomes" id="UP000236654">
    <property type="component" value="Unassembled WGS sequence"/>
</dbReference>
<gene>
    <name evidence="2" type="ORF">CW751_02195</name>
</gene>
<proteinExistence type="predicted"/>
<dbReference type="GO" id="GO:0051996">
    <property type="term" value="F:squalene synthase [NAD(P)H] activity"/>
    <property type="evidence" value="ECO:0007669"/>
    <property type="project" value="InterPro"/>
</dbReference>
<evidence type="ECO:0000313" key="3">
    <source>
        <dbReference type="Proteomes" id="UP000236654"/>
    </source>
</evidence>
<dbReference type="InterPro" id="IPR044843">
    <property type="entry name" value="Trans_IPPS_bact-type"/>
</dbReference>
<name>A0A2I0R6G4_9FLAO</name>
<sequence length="278" mass="32649">MKLLFDNLSKDISKRTTRAYSTSFSLGIRFLSKKIQQPIYNIYGFVRLADEIVDSFHGFEKQELLNEFRANTKLAIKRKISLNPILNAFQETVHKFNITDDLIDTFLNSMEMDLEQNEYTQEDYELYILGSAEVVGLMCLKVFLNGDESEYERLKPEAMSLGSAFQKINFLRDLQADFNELDRTYFPGVDMSKFNDTIKKEIEEDIEKDFSKGLEGIKKLPKKARFGTYMAYIYYYKLFLKIKNTRAESILLERVRIPNNKKYMLFVSSLVRHKLNLI</sequence>
<evidence type="ECO:0000256" key="1">
    <source>
        <dbReference type="ARBA" id="ARBA00022679"/>
    </source>
</evidence>
<dbReference type="SFLD" id="SFLDG01018">
    <property type="entry name" value="Squalene/Phytoene_Synthase_Lik"/>
    <property type="match status" value="1"/>
</dbReference>